<accession>A0ABR1E8T9</accession>
<organism evidence="1 2">
    <name type="scientific">Necator americanus</name>
    <name type="common">Human hookworm</name>
    <dbReference type="NCBI Taxonomy" id="51031"/>
    <lineage>
        <taxon>Eukaryota</taxon>
        <taxon>Metazoa</taxon>
        <taxon>Ecdysozoa</taxon>
        <taxon>Nematoda</taxon>
        <taxon>Chromadorea</taxon>
        <taxon>Rhabditida</taxon>
        <taxon>Rhabditina</taxon>
        <taxon>Rhabditomorpha</taxon>
        <taxon>Strongyloidea</taxon>
        <taxon>Ancylostomatidae</taxon>
        <taxon>Bunostominae</taxon>
        <taxon>Necator</taxon>
    </lineage>
</organism>
<sequence length="108" mass="12335">MRRHNGVVEKTHPNRKAKAEEYMSSMAVLCYVHAKTPARIFCGMREELAAHHLDNISAEQRPTLSAARMNDNESHCTSGIKASVQLMDEFLVHAHRRKDRHFPADDII</sequence>
<gene>
    <name evidence="1" type="primary">Necator_chrV.g21163</name>
    <name evidence="1" type="ORF">RB195_016370</name>
</gene>
<comment type="caution">
    <text evidence="1">The sequence shown here is derived from an EMBL/GenBank/DDBJ whole genome shotgun (WGS) entry which is preliminary data.</text>
</comment>
<protein>
    <submittedName>
        <fullName evidence="1">Uncharacterized protein</fullName>
    </submittedName>
</protein>
<name>A0ABR1E8T9_NECAM</name>
<reference evidence="1 2" key="1">
    <citation type="submission" date="2023-08" db="EMBL/GenBank/DDBJ databases">
        <title>A Necator americanus chromosomal reference genome.</title>
        <authorList>
            <person name="Ilik V."/>
            <person name="Petrzelkova K.J."/>
            <person name="Pardy F."/>
            <person name="Fuh T."/>
            <person name="Niatou-Singa F.S."/>
            <person name="Gouil Q."/>
            <person name="Baker L."/>
            <person name="Ritchie M.E."/>
            <person name="Jex A.R."/>
            <person name="Gazzola D."/>
            <person name="Li H."/>
            <person name="Toshio Fujiwara R."/>
            <person name="Zhan B."/>
            <person name="Aroian R.V."/>
            <person name="Pafco B."/>
            <person name="Schwarz E.M."/>
        </authorList>
    </citation>
    <scope>NUCLEOTIDE SEQUENCE [LARGE SCALE GENOMIC DNA]</scope>
    <source>
        <strain evidence="1 2">Aroian</strain>
        <tissue evidence="1">Whole animal</tissue>
    </source>
</reference>
<evidence type="ECO:0000313" key="1">
    <source>
        <dbReference type="EMBL" id="KAK6759110.1"/>
    </source>
</evidence>
<proteinExistence type="predicted"/>
<dbReference type="Proteomes" id="UP001303046">
    <property type="component" value="Unassembled WGS sequence"/>
</dbReference>
<keyword evidence="2" id="KW-1185">Reference proteome</keyword>
<evidence type="ECO:0000313" key="2">
    <source>
        <dbReference type="Proteomes" id="UP001303046"/>
    </source>
</evidence>
<dbReference type="EMBL" id="JAVFWL010000005">
    <property type="protein sequence ID" value="KAK6759110.1"/>
    <property type="molecule type" value="Genomic_DNA"/>
</dbReference>